<evidence type="ECO:0000259" key="4">
    <source>
        <dbReference type="PROSITE" id="PS01124"/>
    </source>
</evidence>
<keyword evidence="2" id="KW-0238">DNA-binding</keyword>
<dbReference type="InterPro" id="IPR018771">
    <property type="entry name" value="PocR_dom"/>
</dbReference>
<evidence type="ECO:0000256" key="2">
    <source>
        <dbReference type="ARBA" id="ARBA00023125"/>
    </source>
</evidence>
<dbReference type="InterPro" id="IPR018060">
    <property type="entry name" value="HTH_AraC"/>
</dbReference>
<dbReference type="PANTHER" id="PTHR43280:SF2">
    <property type="entry name" value="HTH-TYPE TRANSCRIPTIONAL REGULATOR EXSA"/>
    <property type="match status" value="1"/>
</dbReference>
<dbReference type="AlphaFoldDB" id="A0A679ILW6"/>
<dbReference type="GO" id="GO:0043565">
    <property type="term" value="F:sequence-specific DNA binding"/>
    <property type="evidence" value="ECO:0007669"/>
    <property type="project" value="InterPro"/>
</dbReference>
<evidence type="ECO:0000256" key="1">
    <source>
        <dbReference type="ARBA" id="ARBA00023015"/>
    </source>
</evidence>
<dbReference type="Pfam" id="PF10114">
    <property type="entry name" value="PocR"/>
    <property type="match status" value="1"/>
</dbReference>
<accession>A0A679ILW6</accession>
<dbReference type="Proteomes" id="UP000502998">
    <property type="component" value="Chromosome"/>
</dbReference>
<protein>
    <submittedName>
        <fullName evidence="5">AraC family transcriptional regulator</fullName>
    </submittedName>
</protein>
<keyword evidence="3" id="KW-0804">Transcription</keyword>
<dbReference type="Pfam" id="PF12833">
    <property type="entry name" value="HTH_18"/>
    <property type="match status" value="1"/>
</dbReference>
<dbReference type="Gene3D" id="1.10.10.60">
    <property type="entry name" value="Homeodomain-like"/>
    <property type="match status" value="1"/>
</dbReference>
<reference evidence="5 6" key="1">
    <citation type="submission" date="2020-02" db="EMBL/GenBank/DDBJ databases">
        <title>Characterization of vanA genotype vancomycin-resistant Enterococcus saigonensis VE80.</title>
        <authorList>
            <person name="Harada T."/>
            <person name="Motooka D."/>
            <person name="Nakamura S."/>
            <person name="Yamamoto Y."/>
            <person name="Kawahara R."/>
            <person name="Kawatsu K."/>
        </authorList>
    </citation>
    <scope>NUCLEOTIDE SEQUENCE [LARGE SCALE GENOMIC DNA]</scope>
    <source>
        <strain evidence="5 6">VE80</strain>
    </source>
</reference>
<dbReference type="EMBL" id="AP022822">
    <property type="protein sequence ID" value="BCA86515.1"/>
    <property type="molecule type" value="Genomic_DNA"/>
</dbReference>
<dbReference type="InterPro" id="IPR009057">
    <property type="entry name" value="Homeodomain-like_sf"/>
</dbReference>
<dbReference type="PANTHER" id="PTHR43280">
    <property type="entry name" value="ARAC-FAMILY TRANSCRIPTIONAL REGULATOR"/>
    <property type="match status" value="1"/>
</dbReference>
<dbReference type="PRINTS" id="PR00032">
    <property type="entry name" value="HTHARAC"/>
</dbReference>
<gene>
    <name evidence="5" type="ORF">EsVE80_20380</name>
</gene>
<dbReference type="GO" id="GO:0003700">
    <property type="term" value="F:DNA-binding transcription factor activity"/>
    <property type="evidence" value="ECO:0007669"/>
    <property type="project" value="InterPro"/>
</dbReference>
<name>A0A679ILW6_9ENTE</name>
<feature type="domain" description="HTH araC/xylS-type" evidence="4">
    <location>
        <begin position="238"/>
        <end position="336"/>
    </location>
</feature>
<dbReference type="SUPFAM" id="SSF46689">
    <property type="entry name" value="Homeodomain-like"/>
    <property type="match status" value="1"/>
</dbReference>
<dbReference type="RefSeq" id="WP_173103654.1">
    <property type="nucleotide sequence ID" value="NZ_AP022822.1"/>
</dbReference>
<proteinExistence type="predicted"/>
<evidence type="ECO:0000256" key="3">
    <source>
        <dbReference type="ARBA" id="ARBA00023163"/>
    </source>
</evidence>
<dbReference type="PROSITE" id="PS01124">
    <property type="entry name" value="HTH_ARAC_FAMILY_2"/>
    <property type="match status" value="1"/>
</dbReference>
<dbReference type="InterPro" id="IPR018062">
    <property type="entry name" value="HTH_AraC-typ_CS"/>
</dbReference>
<dbReference type="SMART" id="SM00342">
    <property type="entry name" value="HTH_ARAC"/>
    <property type="match status" value="1"/>
</dbReference>
<evidence type="ECO:0000313" key="6">
    <source>
        <dbReference type="Proteomes" id="UP000502998"/>
    </source>
</evidence>
<dbReference type="KEGG" id="esg:EsVE80_20380"/>
<dbReference type="InterPro" id="IPR020449">
    <property type="entry name" value="Tscrpt_reg_AraC-type_HTH"/>
</dbReference>
<dbReference type="PROSITE" id="PS00041">
    <property type="entry name" value="HTH_ARAC_FAMILY_1"/>
    <property type="match status" value="1"/>
</dbReference>
<keyword evidence="6" id="KW-1185">Reference proteome</keyword>
<sequence>MRAQFEIERVLDLEKWERLQESIAIATHLAIILVDYRGKPITKHSQVKSFCNLARNHPELAQFCEKCDARGGLEAVRTGEPFIYRCHFDIIDLAIPIMVDNNYVGAIMAGEILLDEDQEEFEQILNLDTRADVVAFKAEHQSLIDAYPHFSLADLNNAASMLEQLSEYIVTEAIKKDYLIKAYQQTLRLTKRPANFPIVENKEPIDLSFIQEDIRQSVLEKRLSQTSGIYQAKNKILQPAVDAVFVNKGSHVDLPTLAQLINLSPSHLSRLLKEEFGEPFSQIYSKLKIYWAEELLKDTDLTISEISEELGYIEPSYFIRSFKKIKGLTPLKWRQQNRR</sequence>
<keyword evidence="1" id="KW-0805">Transcription regulation</keyword>
<evidence type="ECO:0000313" key="5">
    <source>
        <dbReference type="EMBL" id="BCA86515.1"/>
    </source>
</evidence>
<organism evidence="5 6">
    <name type="scientific">Enterococcus saigonensis</name>
    <dbReference type="NCBI Taxonomy" id="1805431"/>
    <lineage>
        <taxon>Bacteria</taxon>
        <taxon>Bacillati</taxon>
        <taxon>Bacillota</taxon>
        <taxon>Bacilli</taxon>
        <taxon>Lactobacillales</taxon>
        <taxon>Enterococcaceae</taxon>
        <taxon>Enterococcus</taxon>
    </lineage>
</organism>